<dbReference type="SUPFAM" id="SSF52317">
    <property type="entry name" value="Class I glutamine amidotransferase-like"/>
    <property type="match status" value="1"/>
</dbReference>
<keyword evidence="2" id="KW-0732">Signal</keyword>
<feature type="compositionally biased region" description="Basic and acidic residues" evidence="1">
    <location>
        <begin position="79"/>
        <end position="90"/>
    </location>
</feature>
<feature type="region of interest" description="Disordered" evidence="1">
    <location>
        <begin position="71"/>
        <end position="90"/>
    </location>
</feature>
<protein>
    <recommendedName>
        <fullName evidence="3">ThuA-like domain-containing protein</fullName>
    </recommendedName>
</protein>
<accession>B4D3A4</accession>
<dbReference type="EMBL" id="ABVL01000009">
    <property type="protein sequence ID" value="EDY19215.1"/>
    <property type="molecule type" value="Genomic_DNA"/>
</dbReference>
<dbReference type="InterPro" id="IPR029010">
    <property type="entry name" value="ThuA-like"/>
</dbReference>
<dbReference type="Pfam" id="PF06283">
    <property type="entry name" value="ThuA"/>
    <property type="match status" value="1"/>
</dbReference>
<dbReference type="AlphaFoldDB" id="B4D3A4"/>
<dbReference type="STRING" id="497964.CfE428DRAFT_3392"/>
<dbReference type="InParanoid" id="B4D3A4"/>
<comment type="caution">
    <text evidence="4">The sequence shown here is derived from an EMBL/GenBank/DDBJ whole genome shotgun (WGS) entry which is preliminary data.</text>
</comment>
<feature type="chain" id="PRO_5002800387" description="ThuA-like domain-containing protein" evidence="2">
    <location>
        <begin position="24"/>
        <end position="334"/>
    </location>
</feature>
<dbReference type="RefSeq" id="WP_006980717.1">
    <property type="nucleotide sequence ID" value="NZ_ABVL01000009.1"/>
</dbReference>
<evidence type="ECO:0000256" key="2">
    <source>
        <dbReference type="SAM" id="SignalP"/>
    </source>
</evidence>
<dbReference type="eggNOG" id="COG3828">
    <property type="taxonomic scope" value="Bacteria"/>
</dbReference>
<keyword evidence="5" id="KW-1185">Reference proteome</keyword>
<feature type="signal peptide" evidence="2">
    <location>
        <begin position="1"/>
        <end position="23"/>
    </location>
</feature>
<feature type="domain" description="ThuA-like" evidence="3">
    <location>
        <begin position="28"/>
        <end position="293"/>
    </location>
</feature>
<sequence length="334" mass="37360" precursor="true">MKKTLRLLFVLALAASPAFSSFAAEAKRVLVVTTTTGFRHSSIPYAEETLKKLGEESKVYTVVDFARQPDVQVPRKPNKPKDLAPNADEKAKAKYDADMKKYEAEMAKWTPDFEKDVKAKQAEFDAAMSKSLEKVSPANLAANKIDMVIFANTTGDLPLPDKDGFIKWIEDGHAFAAMHSGSDTFHHFPAYIEMLGGEFETHHAQVPADLIAADKQHPANAGIGESWNIKQEEMYHIKSQDRSKVHMLWFMRHDPNETSLQVFFPVSWCKMAGKGRVFYTSLGHREDLWSDDPNMKGRVNPPEISKQYQAHILGGIKWALGLAEGSATPNPEVK</sequence>
<evidence type="ECO:0000313" key="4">
    <source>
        <dbReference type="EMBL" id="EDY19215.1"/>
    </source>
</evidence>
<dbReference type="Gene3D" id="3.40.50.880">
    <property type="match status" value="2"/>
</dbReference>
<proteinExistence type="predicted"/>
<evidence type="ECO:0000313" key="5">
    <source>
        <dbReference type="Proteomes" id="UP000005824"/>
    </source>
</evidence>
<name>B4D3A4_9BACT</name>
<evidence type="ECO:0000256" key="1">
    <source>
        <dbReference type="SAM" id="MobiDB-lite"/>
    </source>
</evidence>
<reference evidence="4 5" key="1">
    <citation type="journal article" date="2011" name="J. Bacteriol.">
        <title>Genome sequence of Chthoniobacter flavus Ellin428, an aerobic heterotrophic soil bacterium.</title>
        <authorList>
            <person name="Kant R."/>
            <person name="van Passel M.W."/>
            <person name="Palva A."/>
            <person name="Lucas S."/>
            <person name="Lapidus A."/>
            <person name="Glavina Del Rio T."/>
            <person name="Dalin E."/>
            <person name="Tice H."/>
            <person name="Bruce D."/>
            <person name="Goodwin L."/>
            <person name="Pitluck S."/>
            <person name="Larimer F.W."/>
            <person name="Land M.L."/>
            <person name="Hauser L."/>
            <person name="Sangwan P."/>
            <person name="de Vos W.M."/>
            <person name="Janssen P.H."/>
            <person name="Smidt H."/>
        </authorList>
    </citation>
    <scope>NUCLEOTIDE SEQUENCE [LARGE SCALE GENOMIC DNA]</scope>
    <source>
        <strain evidence="4 5">Ellin428</strain>
    </source>
</reference>
<dbReference type="InterPro" id="IPR029062">
    <property type="entry name" value="Class_I_gatase-like"/>
</dbReference>
<organism evidence="4 5">
    <name type="scientific">Chthoniobacter flavus Ellin428</name>
    <dbReference type="NCBI Taxonomy" id="497964"/>
    <lineage>
        <taxon>Bacteria</taxon>
        <taxon>Pseudomonadati</taxon>
        <taxon>Verrucomicrobiota</taxon>
        <taxon>Spartobacteria</taxon>
        <taxon>Chthoniobacterales</taxon>
        <taxon>Chthoniobacteraceae</taxon>
        <taxon>Chthoniobacter</taxon>
    </lineage>
</organism>
<dbReference type="PANTHER" id="PTHR40469:SF2">
    <property type="entry name" value="GALACTOSE-BINDING DOMAIN-LIKE SUPERFAMILY PROTEIN"/>
    <property type="match status" value="1"/>
</dbReference>
<dbReference type="PANTHER" id="PTHR40469">
    <property type="entry name" value="SECRETED GLYCOSYL HYDROLASE"/>
    <property type="match status" value="1"/>
</dbReference>
<evidence type="ECO:0000259" key="3">
    <source>
        <dbReference type="Pfam" id="PF06283"/>
    </source>
</evidence>
<dbReference type="Proteomes" id="UP000005824">
    <property type="component" value="Unassembled WGS sequence"/>
</dbReference>
<gene>
    <name evidence="4" type="ORF">CfE428DRAFT_3392</name>
</gene>